<sequence>MRWMNLEPVIQSEVSAAYSATVMEVTVLSWPFSILRHRRVRLQHREPLQREITQRPKDDRLLRKMKRPSKTGDDLQPLNNQLQNSLSSILVVKEDHKFSYR</sequence>
<accession>A0ABN8XY88</accession>
<dbReference type="Proteomes" id="UP001176941">
    <property type="component" value="Chromosome 1"/>
</dbReference>
<dbReference type="EMBL" id="OX459937">
    <property type="protein sequence ID" value="CAI9152566.1"/>
    <property type="molecule type" value="Genomic_DNA"/>
</dbReference>
<evidence type="ECO:0000313" key="3">
    <source>
        <dbReference type="Proteomes" id="UP001176941"/>
    </source>
</evidence>
<protein>
    <submittedName>
        <fullName evidence="2">Uncharacterized protein</fullName>
    </submittedName>
</protein>
<gene>
    <name evidence="2" type="ORF">MRATA1EN1_LOCUS1528</name>
</gene>
<keyword evidence="3" id="KW-1185">Reference proteome</keyword>
<feature type="region of interest" description="Disordered" evidence="1">
    <location>
        <begin position="46"/>
        <end position="80"/>
    </location>
</feature>
<organism evidence="2 3">
    <name type="scientific">Rangifer tarandus platyrhynchus</name>
    <name type="common">Svalbard reindeer</name>
    <dbReference type="NCBI Taxonomy" id="3082113"/>
    <lineage>
        <taxon>Eukaryota</taxon>
        <taxon>Metazoa</taxon>
        <taxon>Chordata</taxon>
        <taxon>Craniata</taxon>
        <taxon>Vertebrata</taxon>
        <taxon>Euteleostomi</taxon>
        <taxon>Mammalia</taxon>
        <taxon>Eutheria</taxon>
        <taxon>Laurasiatheria</taxon>
        <taxon>Artiodactyla</taxon>
        <taxon>Ruminantia</taxon>
        <taxon>Pecora</taxon>
        <taxon>Cervidae</taxon>
        <taxon>Odocoileinae</taxon>
        <taxon>Rangifer</taxon>
    </lineage>
</organism>
<feature type="compositionally biased region" description="Basic and acidic residues" evidence="1">
    <location>
        <begin position="46"/>
        <end position="62"/>
    </location>
</feature>
<evidence type="ECO:0000313" key="2">
    <source>
        <dbReference type="EMBL" id="CAI9152566.1"/>
    </source>
</evidence>
<evidence type="ECO:0000256" key="1">
    <source>
        <dbReference type="SAM" id="MobiDB-lite"/>
    </source>
</evidence>
<reference evidence="2" key="1">
    <citation type="submission" date="2023-04" db="EMBL/GenBank/DDBJ databases">
        <authorList>
            <consortium name="ELIXIR-Norway"/>
        </authorList>
    </citation>
    <scope>NUCLEOTIDE SEQUENCE [LARGE SCALE GENOMIC DNA]</scope>
</reference>
<name>A0ABN8XY88_RANTA</name>
<proteinExistence type="predicted"/>